<dbReference type="AlphaFoldDB" id="L5LXN6"/>
<name>L5LXN6_MYODS</name>
<accession>L5LXN6</accession>
<dbReference type="Proteomes" id="UP000010556">
    <property type="component" value="Unassembled WGS sequence"/>
</dbReference>
<evidence type="ECO:0000313" key="2">
    <source>
        <dbReference type="EMBL" id="ELK30785.1"/>
    </source>
</evidence>
<organism evidence="2 3">
    <name type="scientific">Myotis davidii</name>
    <name type="common">David's myotis</name>
    <dbReference type="NCBI Taxonomy" id="225400"/>
    <lineage>
        <taxon>Eukaryota</taxon>
        <taxon>Metazoa</taxon>
        <taxon>Chordata</taxon>
        <taxon>Craniata</taxon>
        <taxon>Vertebrata</taxon>
        <taxon>Euteleostomi</taxon>
        <taxon>Mammalia</taxon>
        <taxon>Eutheria</taxon>
        <taxon>Laurasiatheria</taxon>
        <taxon>Chiroptera</taxon>
        <taxon>Yangochiroptera</taxon>
        <taxon>Vespertilionidae</taxon>
        <taxon>Myotis</taxon>
    </lineage>
</organism>
<feature type="compositionally biased region" description="Basic and acidic residues" evidence="1">
    <location>
        <begin position="1"/>
        <end position="11"/>
    </location>
</feature>
<dbReference type="EMBL" id="KB106585">
    <property type="protein sequence ID" value="ELK30785.1"/>
    <property type="molecule type" value="Genomic_DNA"/>
</dbReference>
<gene>
    <name evidence="2" type="ORF">MDA_GLEAN10024756</name>
</gene>
<sequence length="84" mass="9260">MKTEAASRGTDRQASPGSSYPVAKAIGSLKPRLYNAIQSQVTFARVIRFHRYAGGWRLQGSKRKVQCQSPLTDMALTVFTESTP</sequence>
<evidence type="ECO:0000313" key="3">
    <source>
        <dbReference type="Proteomes" id="UP000010556"/>
    </source>
</evidence>
<feature type="region of interest" description="Disordered" evidence="1">
    <location>
        <begin position="1"/>
        <end position="20"/>
    </location>
</feature>
<protein>
    <submittedName>
        <fullName evidence="2">Uncharacterized protein</fullName>
    </submittedName>
</protein>
<evidence type="ECO:0000256" key="1">
    <source>
        <dbReference type="SAM" id="MobiDB-lite"/>
    </source>
</evidence>
<keyword evidence="3" id="KW-1185">Reference proteome</keyword>
<proteinExistence type="predicted"/>
<reference evidence="3" key="1">
    <citation type="journal article" date="2013" name="Science">
        <title>Comparative analysis of bat genomes provides insight into the evolution of flight and immunity.</title>
        <authorList>
            <person name="Zhang G."/>
            <person name="Cowled C."/>
            <person name="Shi Z."/>
            <person name="Huang Z."/>
            <person name="Bishop-Lilly K.A."/>
            <person name="Fang X."/>
            <person name="Wynne J.W."/>
            <person name="Xiong Z."/>
            <person name="Baker M.L."/>
            <person name="Zhao W."/>
            <person name="Tachedjian M."/>
            <person name="Zhu Y."/>
            <person name="Zhou P."/>
            <person name="Jiang X."/>
            <person name="Ng J."/>
            <person name="Yang L."/>
            <person name="Wu L."/>
            <person name="Xiao J."/>
            <person name="Feng Y."/>
            <person name="Chen Y."/>
            <person name="Sun X."/>
            <person name="Zhang Y."/>
            <person name="Marsh G.A."/>
            <person name="Crameri G."/>
            <person name="Broder C.C."/>
            <person name="Frey K.G."/>
            <person name="Wang L.F."/>
            <person name="Wang J."/>
        </authorList>
    </citation>
    <scope>NUCLEOTIDE SEQUENCE [LARGE SCALE GENOMIC DNA]</scope>
</reference>